<sequence>MQLHHRHKNVVGCIRNIALNMQTPWPEGFEANAEEVELSDFSDEEIDSEFDRKSEEAREDMNNHIDKSTRWPEAFTKNVLRLEGEEQRQTL</sequence>
<dbReference type="AlphaFoldDB" id="A0A8H6A9H2"/>
<dbReference type="Proteomes" id="UP000541154">
    <property type="component" value="Unassembled WGS sequence"/>
</dbReference>
<evidence type="ECO:0000313" key="2">
    <source>
        <dbReference type="Proteomes" id="UP000541154"/>
    </source>
</evidence>
<protein>
    <submittedName>
        <fullName evidence="1">Uncharacterized protein</fullName>
    </submittedName>
</protein>
<organism evidence="1 2">
    <name type="scientific">Petromyces alliaceus</name>
    <name type="common">Aspergillus alliaceus</name>
    <dbReference type="NCBI Taxonomy" id="209559"/>
    <lineage>
        <taxon>Eukaryota</taxon>
        <taxon>Fungi</taxon>
        <taxon>Dikarya</taxon>
        <taxon>Ascomycota</taxon>
        <taxon>Pezizomycotina</taxon>
        <taxon>Eurotiomycetes</taxon>
        <taxon>Eurotiomycetidae</taxon>
        <taxon>Eurotiales</taxon>
        <taxon>Aspergillaceae</taxon>
        <taxon>Aspergillus</taxon>
        <taxon>Aspergillus subgen. Circumdati</taxon>
    </lineage>
</organism>
<comment type="caution">
    <text evidence="1">The sequence shown here is derived from an EMBL/GenBank/DDBJ whole genome shotgun (WGS) entry which is preliminary data.</text>
</comment>
<accession>A0A8H6A9H2</accession>
<reference evidence="1 2" key="1">
    <citation type="submission" date="2019-04" db="EMBL/GenBank/DDBJ databases">
        <title>Aspergillus burnettii sp. nov., novel species from soil in southeast Queensland.</title>
        <authorList>
            <person name="Gilchrist C.L.M."/>
            <person name="Pitt J.I."/>
            <person name="Lange L."/>
            <person name="Lacey H.J."/>
            <person name="Vuong D."/>
            <person name="Midgley D.J."/>
            <person name="Greenfield P."/>
            <person name="Bradbury M."/>
            <person name="Lacey E."/>
            <person name="Busk P.K."/>
            <person name="Pilgaard B."/>
            <person name="Chooi Y.H."/>
            <person name="Piggott A.M."/>
        </authorList>
    </citation>
    <scope>NUCLEOTIDE SEQUENCE [LARGE SCALE GENOMIC DNA]</scope>
    <source>
        <strain evidence="1 2">FRR 5400</strain>
    </source>
</reference>
<dbReference type="EMBL" id="SPNV01000069">
    <property type="protein sequence ID" value="KAF5862639.1"/>
    <property type="molecule type" value="Genomic_DNA"/>
</dbReference>
<name>A0A8H6A9H2_PETAA</name>
<evidence type="ECO:0000313" key="1">
    <source>
        <dbReference type="EMBL" id="KAF5862639.1"/>
    </source>
</evidence>
<gene>
    <name evidence="1" type="ORF">ETB97_011371</name>
</gene>
<proteinExistence type="predicted"/>
<keyword evidence="2" id="KW-1185">Reference proteome</keyword>